<keyword evidence="2" id="KW-0479">Metal-binding</keyword>
<keyword evidence="4" id="KW-0862">Zinc</keyword>
<protein>
    <recommendedName>
        <fullName evidence="5">Metallo-beta-lactamase domain-containing protein</fullName>
    </recommendedName>
</protein>
<dbReference type="GO" id="GO:0046872">
    <property type="term" value="F:metal ion binding"/>
    <property type="evidence" value="ECO:0007669"/>
    <property type="project" value="UniProtKB-KW"/>
</dbReference>
<evidence type="ECO:0000256" key="3">
    <source>
        <dbReference type="ARBA" id="ARBA00022801"/>
    </source>
</evidence>
<name>A0A0G0K2L4_9BACT</name>
<dbReference type="Proteomes" id="UP000034406">
    <property type="component" value="Unassembled WGS sequence"/>
</dbReference>
<dbReference type="AlphaFoldDB" id="A0A0G0K2L4"/>
<reference evidence="6 7" key="1">
    <citation type="journal article" date="2015" name="Nature">
        <title>rRNA introns, odd ribosomes, and small enigmatic genomes across a large radiation of phyla.</title>
        <authorList>
            <person name="Brown C.T."/>
            <person name="Hug L.A."/>
            <person name="Thomas B.C."/>
            <person name="Sharon I."/>
            <person name="Castelle C.J."/>
            <person name="Singh A."/>
            <person name="Wilkins M.J."/>
            <person name="Williams K.H."/>
            <person name="Banfield J.F."/>
        </authorList>
    </citation>
    <scope>NUCLEOTIDE SEQUENCE [LARGE SCALE GENOMIC DNA]</scope>
</reference>
<gene>
    <name evidence="6" type="ORF">US90_C0013G0026</name>
</gene>
<dbReference type="EMBL" id="LBUT01000013">
    <property type="protein sequence ID" value="KKQ69685.1"/>
    <property type="molecule type" value="Genomic_DNA"/>
</dbReference>
<dbReference type="Pfam" id="PF00753">
    <property type="entry name" value="Lactamase_B"/>
    <property type="match status" value="1"/>
</dbReference>
<dbReference type="InterPro" id="IPR036866">
    <property type="entry name" value="RibonucZ/Hydroxyglut_hydro"/>
</dbReference>
<dbReference type="PANTHER" id="PTHR46233">
    <property type="entry name" value="HYDROXYACYLGLUTATHIONE HYDROLASE GLOC"/>
    <property type="match status" value="1"/>
</dbReference>
<evidence type="ECO:0000256" key="1">
    <source>
        <dbReference type="ARBA" id="ARBA00001947"/>
    </source>
</evidence>
<sequence>MTDIKYTKIILGELGTNCYLVWEEKTKKALVIDPADDGVGISEEIQSRGLDLVGILATHGHFDHIMGALDLKLIYQSPFYCSQKDLFLLQRQQKTASHFLGRKIKVPNFSKIDIDLDMVDKISLGDISVEVIKTPGHTPGGVCFYIRDAGLLFGGDTIFAHSRGRTDLSYSSTKDIYQSIKAIMKLPEETIILPGHGEETTVGREKDFYLKD</sequence>
<dbReference type="GO" id="GO:0016787">
    <property type="term" value="F:hydrolase activity"/>
    <property type="evidence" value="ECO:0007669"/>
    <property type="project" value="UniProtKB-KW"/>
</dbReference>
<accession>A0A0G0K2L4</accession>
<dbReference type="PANTHER" id="PTHR46233:SF3">
    <property type="entry name" value="HYDROXYACYLGLUTATHIONE HYDROLASE GLOC"/>
    <property type="match status" value="1"/>
</dbReference>
<evidence type="ECO:0000313" key="7">
    <source>
        <dbReference type="Proteomes" id="UP000034406"/>
    </source>
</evidence>
<comment type="caution">
    <text evidence="6">The sequence shown here is derived from an EMBL/GenBank/DDBJ whole genome shotgun (WGS) entry which is preliminary data.</text>
</comment>
<evidence type="ECO:0000256" key="4">
    <source>
        <dbReference type="ARBA" id="ARBA00022833"/>
    </source>
</evidence>
<dbReference type="STRING" id="1618490.US90_C0013G0026"/>
<keyword evidence="3" id="KW-0378">Hydrolase</keyword>
<dbReference type="SUPFAM" id="SSF56281">
    <property type="entry name" value="Metallo-hydrolase/oxidoreductase"/>
    <property type="match status" value="1"/>
</dbReference>
<organism evidence="6 7">
    <name type="scientific">Candidatus Shapirobacteria bacterium GW2011_GWE2_38_30</name>
    <dbReference type="NCBI Taxonomy" id="1618490"/>
    <lineage>
        <taxon>Bacteria</taxon>
        <taxon>Candidatus Shapironibacteriota</taxon>
    </lineage>
</organism>
<evidence type="ECO:0000259" key="5">
    <source>
        <dbReference type="SMART" id="SM00849"/>
    </source>
</evidence>
<dbReference type="InterPro" id="IPR001279">
    <property type="entry name" value="Metallo-B-lactamas"/>
</dbReference>
<dbReference type="SMART" id="SM00849">
    <property type="entry name" value="Lactamase_B"/>
    <property type="match status" value="1"/>
</dbReference>
<comment type="cofactor">
    <cofactor evidence="1">
        <name>Zn(2+)</name>
        <dbReference type="ChEBI" id="CHEBI:29105"/>
    </cofactor>
</comment>
<dbReference type="CDD" id="cd06262">
    <property type="entry name" value="metallo-hydrolase-like_MBL-fold"/>
    <property type="match status" value="1"/>
</dbReference>
<evidence type="ECO:0000256" key="2">
    <source>
        <dbReference type="ARBA" id="ARBA00022723"/>
    </source>
</evidence>
<feature type="domain" description="Metallo-beta-lactamase" evidence="5">
    <location>
        <begin position="15"/>
        <end position="196"/>
    </location>
</feature>
<evidence type="ECO:0000313" key="6">
    <source>
        <dbReference type="EMBL" id="KKQ69685.1"/>
    </source>
</evidence>
<proteinExistence type="predicted"/>
<dbReference type="InterPro" id="IPR051453">
    <property type="entry name" value="MBL_Glyoxalase_II"/>
</dbReference>
<dbReference type="Gene3D" id="3.60.15.10">
    <property type="entry name" value="Ribonuclease Z/Hydroxyacylglutathione hydrolase-like"/>
    <property type="match status" value="1"/>
</dbReference>